<comment type="subcellular location">
    <subcellularLocation>
        <location evidence="1">Membrane</location>
    </subcellularLocation>
</comment>
<keyword evidence="4 7" id="KW-1133">Transmembrane helix</keyword>
<dbReference type="PROSITE" id="PS50262">
    <property type="entry name" value="G_PROTEIN_RECEP_F1_2"/>
    <property type="match status" value="1"/>
</dbReference>
<keyword evidence="3 7" id="KW-0812">Transmembrane</keyword>
<dbReference type="InterPro" id="IPR000276">
    <property type="entry name" value="GPCR_Rhodpsn"/>
</dbReference>
<dbReference type="Pfam" id="PF00001">
    <property type="entry name" value="7tm_1"/>
    <property type="match status" value="1"/>
</dbReference>
<evidence type="ECO:0000256" key="5">
    <source>
        <dbReference type="ARBA" id="ARBA00023136"/>
    </source>
</evidence>
<dbReference type="EMBL" id="VCGU01000458">
    <property type="protein sequence ID" value="TRY62997.1"/>
    <property type="molecule type" value="Genomic_DNA"/>
</dbReference>
<feature type="transmembrane region" description="Helical" evidence="7">
    <location>
        <begin position="59"/>
        <end position="79"/>
    </location>
</feature>
<feature type="region of interest" description="Disordered" evidence="6">
    <location>
        <begin position="315"/>
        <end position="369"/>
    </location>
</feature>
<dbReference type="AlphaFoldDB" id="A0A553NC46"/>
<proteinExistence type="inferred from homology"/>
<keyword evidence="10" id="KW-1185">Reference proteome</keyword>
<dbReference type="Proteomes" id="UP000318571">
    <property type="component" value="Chromosome 10"/>
</dbReference>
<dbReference type="PANTHER" id="PTHR46641:SF2">
    <property type="entry name" value="FMRFAMIDE RECEPTOR"/>
    <property type="match status" value="1"/>
</dbReference>
<dbReference type="GO" id="GO:0016020">
    <property type="term" value="C:membrane"/>
    <property type="evidence" value="ECO:0007669"/>
    <property type="project" value="UniProtKB-SubCell"/>
</dbReference>
<evidence type="ECO:0000256" key="3">
    <source>
        <dbReference type="ARBA" id="ARBA00022692"/>
    </source>
</evidence>
<evidence type="ECO:0000256" key="4">
    <source>
        <dbReference type="ARBA" id="ARBA00022989"/>
    </source>
</evidence>
<evidence type="ECO:0000256" key="1">
    <source>
        <dbReference type="ARBA" id="ARBA00004370"/>
    </source>
</evidence>
<evidence type="ECO:0000259" key="8">
    <source>
        <dbReference type="PROSITE" id="PS50262"/>
    </source>
</evidence>
<evidence type="ECO:0000256" key="6">
    <source>
        <dbReference type="SAM" id="MobiDB-lite"/>
    </source>
</evidence>
<feature type="transmembrane region" description="Helical" evidence="7">
    <location>
        <begin position="168"/>
        <end position="190"/>
    </location>
</feature>
<feature type="domain" description="G-protein coupled receptors family 1 profile" evidence="8">
    <location>
        <begin position="1"/>
        <end position="304"/>
    </location>
</feature>
<comment type="similarity">
    <text evidence="2">Belongs to the G-protein coupled receptor 1 family.</text>
</comment>
<feature type="compositionally biased region" description="Low complexity" evidence="6">
    <location>
        <begin position="352"/>
        <end position="364"/>
    </location>
</feature>
<comment type="caution">
    <text evidence="9">The sequence shown here is derived from an EMBL/GenBank/DDBJ whole genome shotgun (WGS) entry which is preliminary data.</text>
</comment>
<evidence type="ECO:0000313" key="10">
    <source>
        <dbReference type="Proteomes" id="UP000318571"/>
    </source>
</evidence>
<evidence type="ECO:0000256" key="7">
    <source>
        <dbReference type="SAM" id="Phobius"/>
    </source>
</evidence>
<gene>
    <name evidence="9" type="ORF">TCAL_11176</name>
</gene>
<feature type="transmembrane region" description="Helical" evidence="7">
    <location>
        <begin position="245"/>
        <end position="265"/>
    </location>
</feature>
<dbReference type="InterPro" id="IPR052954">
    <property type="entry name" value="GPCR-Ligand_Int"/>
</dbReference>
<keyword evidence="5 7" id="KW-0472">Membrane</keyword>
<dbReference type="GO" id="GO:0004930">
    <property type="term" value="F:G protein-coupled receptor activity"/>
    <property type="evidence" value="ECO:0007669"/>
    <property type="project" value="InterPro"/>
</dbReference>
<feature type="compositionally biased region" description="Polar residues" evidence="6">
    <location>
        <begin position="206"/>
        <end position="218"/>
    </location>
</feature>
<name>A0A553NC46_TIGCA</name>
<dbReference type="InterPro" id="IPR017452">
    <property type="entry name" value="GPCR_Rhodpsn_7TM"/>
</dbReference>
<feature type="transmembrane region" description="Helical" evidence="7">
    <location>
        <begin position="20"/>
        <end position="38"/>
    </location>
</feature>
<dbReference type="SUPFAM" id="SSF81321">
    <property type="entry name" value="Family A G protein-coupled receptor-like"/>
    <property type="match status" value="1"/>
</dbReference>
<dbReference type="PANTHER" id="PTHR46641">
    <property type="entry name" value="FMRFAMIDE RECEPTOR-RELATED"/>
    <property type="match status" value="1"/>
</dbReference>
<feature type="region of interest" description="Disordered" evidence="6">
    <location>
        <begin position="203"/>
        <end position="236"/>
    </location>
</feature>
<organism evidence="9 10">
    <name type="scientific">Tigriopus californicus</name>
    <name type="common">Marine copepod</name>
    <dbReference type="NCBI Taxonomy" id="6832"/>
    <lineage>
        <taxon>Eukaryota</taxon>
        <taxon>Metazoa</taxon>
        <taxon>Ecdysozoa</taxon>
        <taxon>Arthropoda</taxon>
        <taxon>Crustacea</taxon>
        <taxon>Multicrustacea</taxon>
        <taxon>Hexanauplia</taxon>
        <taxon>Copepoda</taxon>
        <taxon>Harpacticoida</taxon>
        <taxon>Harpacticidae</taxon>
        <taxon>Tigriopus</taxon>
    </lineage>
</organism>
<dbReference type="PRINTS" id="PR00237">
    <property type="entry name" value="GPCRRHODOPSN"/>
</dbReference>
<protein>
    <recommendedName>
        <fullName evidence="8">G-protein coupled receptors family 1 profile domain-containing protein</fullName>
    </recommendedName>
</protein>
<reference evidence="9 10" key="1">
    <citation type="journal article" date="2018" name="Nat. Ecol. Evol.">
        <title>Genomic signatures of mitonuclear coevolution across populations of Tigriopus californicus.</title>
        <authorList>
            <person name="Barreto F.S."/>
            <person name="Watson E.T."/>
            <person name="Lima T.G."/>
            <person name="Willett C.S."/>
            <person name="Edmands S."/>
            <person name="Li W."/>
            <person name="Burton R.S."/>
        </authorList>
    </citation>
    <scope>NUCLEOTIDE SEQUENCE [LARGE SCALE GENOMIC DNA]</scope>
    <source>
        <strain evidence="9 10">San Diego</strain>
    </source>
</reference>
<evidence type="ECO:0000313" key="9">
    <source>
        <dbReference type="EMBL" id="TRY62997.1"/>
    </source>
</evidence>
<sequence>MMIASYLFTARVVVYLRPYLIPMTQIALAGSCFSTVALTMERYMSVCLPFFKQRHNLKAWMFIVPVFLFVLVYCSPRFFETRTVHKLSTICQKVDPGEARNFTPQAVFKSDELDRVNASVVGYDGSRRDEDVLRDWNGTNYWEKCHQEYIPINEVNEIRSNPLYMTIYATWMNLLVMLLFPVTLMIVLNVRIYRTMKNFRDIPSGPNGSKNHGQSSMRLSGRGNDTGMRRVAGNEREMKKRDAKYTRASVVMVLVFVVCNAPRLIPNIMEIFISYQDFPRWATLLVCVNHLLRVINSDFNFLIYLSFCARRNRTKDQTASSAQTGGPPAMMMTEITPASSSDTGRSPKRTRTTGMTSTTGCQTRPIQNSQKRVVSEIQHEFV</sequence>
<dbReference type="Gene3D" id="1.20.1070.10">
    <property type="entry name" value="Rhodopsin 7-helix transmembrane proteins"/>
    <property type="match status" value="1"/>
</dbReference>
<evidence type="ECO:0000256" key="2">
    <source>
        <dbReference type="ARBA" id="ARBA00010663"/>
    </source>
</evidence>
<accession>A0A553NC46</accession>
<dbReference type="STRING" id="6832.A0A553NC46"/>